<sequence>MTPDETIEQLAAWFEDRFAQLRSLADTLTSILNLDADGMLVLSSTARREMKSAASDFLQQHLVVDGCGLIFAHSSLGTKSGRLEWWVREDESRFARYSFGVVPGGDRYYNYEQHEWFIRAFEEGRSAAVGPFIDYLGVEVYIMTLTVPAVVEGQRVGAVGNDLQIDDLERALLPMLQQCETDLVVLSRHGNVLVSNTAEFLPGELVSDPRPGYRFVALPDVTDGIRVMVAG</sequence>
<dbReference type="KEGG" id="ldn:H9L06_06875"/>
<protein>
    <recommendedName>
        <fullName evidence="3">Cache domain-containing protein</fullName>
    </recommendedName>
</protein>
<keyword evidence="2" id="KW-1185">Reference proteome</keyword>
<evidence type="ECO:0008006" key="3">
    <source>
        <dbReference type="Google" id="ProtNLM"/>
    </source>
</evidence>
<dbReference type="AlphaFoldDB" id="A0A7G9S2G3"/>
<dbReference type="CDD" id="cd12913">
    <property type="entry name" value="PDC1_MCP_like"/>
    <property type="match status" value="1"/>
</dbReference>
<proteinExistence type="predicted"/>
<name>A0A7G9S2G3_9MICO</name>
<dbReference type="Gene3D" id="3.30.450.20">
    <property type="entry name" value="PAS domain"/>
    <property type="match status" value="1"/>
</dbReference>
<accession>A0A7G9S2G3</accession>
<gene>
    <name evidence="1" type="ORF">H9L06_06875</name>
</gene>
<reference evidence="1 2" key="1">
    <citation type="submission" date="2020-08" db="EMBL/GenBank/DDBJ databases">
        <title>Genome sequence of Leucobacter denitrificans KACC 14055T.</title>
        <authorList>
            <person name="Hyun D.-W."/>
            <person name="Bae J.-W."/>
        </authorList>
    </citation>
    <scope>NUCLEOTIDE SEQUENCE [LARGE SCALE GENOMIC DNA]</scope>
    <source>
        <strain evidence="1 2">KACC 14055</strain>
    </source>
</reference>
<dbReference type="RefSeq" id="WP_187554509.1">
    <property type="nucleotide sequence ID" value="NZ_CP060716.1"/>
</dbReference>
<evidence type="ECO:0000313" key="1">
    <source>
        <dbReference type="EMBL" id="QNN62038.1"/>
    </source>
</evidence>
<evidence type="ECO:0000313" key="2">
    <source>
        <dbReference type="Proteomes" id="UP000515934"/>
    </source>
</evidence>
<organism evidence="1 2">
    <name type="scientific">Leucobacter denitrificans</name>
    <dbReference type="NCBI Taxonomy" id="683042"/>
    <lineage>
        <taxon>Bacteria</taxon>
        <taxon>Bacillati</taxon>
        <taxon>Actinomycetota</taxon>
        <taxon>Actinomycetes</taxon>
        <taxon>Micrococcales</taxon>
        <taxon>Microbacteriaceae</taxon>
        <taxon>Leucobacter</taxon>
    </lineage>
</organism>
<dbReference type="Proteomes" id="UP000515934">
    <property type="component" value="Chromosome"/>
</dbReference>
<dbReference type="EMBL" id="CP060716">
    <property type="protein sequence ID" value="QNN62038.1"/>
    <property type="molecule type" value="Genomic_DNA"/>
</dbReference>